<keyword evidence="4" id="KW-0808">Transferase</keyword>
<dbReference type="Pfam" id="PF07714">
    <property type="entry name" value="PK_Tyr_Ser-Thr"/>
    <property type="match status" value="1"/>
</dbReference>
<proteinExistence type="predicted"/>
<evidence type="ECO:0000256" key="4">
    <source>
        <dbReference type="ARBA" id="ARBA00022679"/>
    </source>
</evidence>
<dbReference type="SUPFAM" id="SSF56112">
    <property type="entry name" value="Protein kinase-like (PK-like)"/>
    <property type="match status" value="1"/>
</dbReference>
<keyword evidence="5 13" id="KW-0812">Transmembrane</keyword>
<evidence type="ECO:0000256" key="8">
    <source>
        <dbReference type="ARBA" id="ARBA00022989"/>
    </source>
</evidence>
<dbReference type="InterPro" id="IPR011009">
    <property type="entry name" value="Kinase-like_dom_sf"/>
</dbReference>
<keyword evidence="9 13" id="KW-0472">Membrane</keyword>
<keyword evidence="16" id="KW-1185">Reference proteome</keyword>
<dbReference type="GO" id="GO:0005524">
    <property type="term" value="F:ATP binding"/>
    <property type="evidence" value="ECO:0007669"/>
    <property type="project" value="UniProtKB-KW"/>
</dbReference>
<name>A0A7J7HG71_CAMSI</name>
<dbReference type="Proteomes" id="UP000593564">
    <property type="component" value="Unassembled WGS sequence"/>
</dbReference>
<keyword evidence="3" id="KW-0418">Kinase</keyword>
<evidence type="ECO:0000256" key="3">
    <source>
        <dbReference type="ARBA" id="ARBA00022527"/>
    </source>
</evidence>
<evidence type="ECO:0000256" key="13">
    <source>
        <dbReference type="SAM" id="Phobius"/>
    </source>
</evidence>
<gene>
    <name evidence="15" type="ORF">HYC85_012931</name>
</gene>
<comment type="subcellular location">
    <subcellularLocation>
        <location evidence="1">Cell membrane</location>
        <topology evidence="1">Single-pass membrane protein</topology>
    </subcellularLocation>
</comment>
<dbReference type="InterPro" id="IPR047117">
    <property type="entry name" value="PERK1-13-like"/>
</dbReference>
<feature type="domain" description="Protein kinase" evidence="14">
    <location>
        <begin position="91"/>
        <end position="410"/>
    </location>
</feature>
<accession>A0A7J7HG71</accession>
<dbReference type="InterPro" id="IPR000719">
    <property type="entry name" value="Prot_kinase_dom"/>
</dbReference>
<dbReference type="Gene3D" id="1.10.510.10">
    <property type="entry name" value="Transferase(Phosphotransferase) domain 1"/>
    <property type="match status" value="1"/>
</dbReference>
<evidence type="ECO:0000256" key="7">
    <source>
        <dbReference type="ARBA" id="ARBA00022840"/>
    </source>
</evidence>
<comment type="catalytic activity">
    <reaction evidence="10">
        <text>L-threonyl-[protein] + ATP = O-phospho-L-threonyl-[protein] + ADP + H(+)</text>
        <dbReference type="Rhea" id="RHEA:46608"/>
        <dbReference type="Rhea" id="RHEA-COMP:11060"/>
        <dbReference type="Rhea" id="RHEA-COMP:11605"/>
        <dbReference type="ChEBI" id="CHEBI:15378"/>
        <dbReference type="ChEBI" id="CHEBI:30013"/>
        <dbReference type="ChEBI" id="CHEBI:30616"/>
        <dbReference type="ChEBI" id="CHEBI:61977"/>
        <dbReference type="ChEBI" id="CHEBI:456216"/>
        <dbReference type="EC" id="2.7.11.1"/>
    </reaction>
</comment>
<evidence type="ECO:0000259" key="14">
    <source>
        <dbReference type="PROSITE" id="PS50011"/>
    </source>
</evidence>
<feature type="compositionally biased region" description="Polar residues" evidence="12">
    <location>
        <begin position="8"/>
        <end position="26"/>
    </location>
</feature>
<evidence type="ECO:0000256" key="2">
    <source>
        <dbReference type="ARBA" id="ARBA00012513"/>
    </source>
</evidence>
<evidence type="ECO:0000256" key="12">
    <source>
        <dbReference type="SAM" id="MobiDB-lite"/>
    </source>
</evidence>
<feature type="transmembrane region" description="Helical" evidence="13">
    <location>
        <begin position="123"/>
        <end position="144"/>
    </location>
</feature>
<organism evidence="15 16">
    <name type="scientific">Camellia sinensis</name>
    <name type="common">Tea plant</name>
    <name type="synonym">Thea sinensis</name>
    <dbReference type="NCBI Taxonomy" id="4442"/>
    <lineage>
        <taxon>Eukaryota</taxon>
        <taxon>Viridiplantae</taxon>
        <taxon>Streptophyta</taxon>
        <taxon>Embryophyta</taxon>
        <taxon>Tracheophyta</taxon>
        <taxon>Spermatophyta</taxon>
        <taxon>Magnoliopsida</taxon>
        <taxon>eudicotyledons</taxon>
        <taxon>Gunneridae</taxon>
        <taxon>Pentapetalae</taxon>
        <taxon>asterids</taxon>
        <taxon>Ericales</taxon>
        <taxon>Theaceae</taxon>
        <taxon>Camellia</taxon>
    </lineage>
</organism>
<dbReference type="AlphaFoldDB" id="A0A7J7HG71"/>
<reference evidence="15 16" key="2">
    <citation type="submission" date="2020-07" db="EMBL/GenBank/DDBJ databases">
        <title>Genome assembly of wild tea tree DASZ reveals pedigree and selection history of tea varieties.</title>
        <authorList>
            <person name="Zhang W."/>
        </authorList>
    </citation>
    <scope>NUCLEOTIDE SEQUENCE [LARGE SCALE GENOMIC DNA]</scope>
    <source>
        <strain evidence="16">cv. G240</strain>
        <tissue evidence="15">Leaf</tissue>
    </source>
</reference>
<comment type="catalytic activity">
    <reaction evidence="11">
        <text>L-seryl-[protein] + ATP = O-phospho-L-seryl-[protein] + ADP + H(+)</text>
        <dbReference type="Rhea" id="RHEA:17989"/>
        <dbReference type="Rhea" id="RHEA-COMP:9863"/>
        <dbReference type="Rhea" id="RHEA-COMP:11604"/>
        <dbReference type="ChEBI" id="CHEBI:15378"/>
        <dbReference type="ChEBI" id="CHEBI:29999"/>
        <dbReference type="ChEBI" id="CHEBI:30616"/>
        <dbReference type="ChEBI" id="CHEBI:83421"/>
        <dbReference type="ChEBI" id="CHEBI:456216"/>
        <dbReference type="EC" id="2.7.11.1"/>
    </reaction>
</comment>
<protein>
    <recommendedName>
        <fullName evidence="2">non-specific serine/threonine protein kinase</fullName>
        <ecNumber evidence="2">2.7.11.1</ecNumber>
    </recommendedName>
</protein>
<comment type="caution">
    <text evidence="15">The sequence shown here is derived from an EMBL/GenBank/DDBJ whole genome shotgun (WGS) entry which is preliminary data.</text>
</comment>
<dbReference type="FunFam" id="1.10.510.10:FF:000430">
    <property type="entry name" value="Protein kinase superfamily protein"/>
    <property type="match status" value="1"/>
</dbReference>
<dbReference type="GO" id="GO:0005886">
    <property type="term" value="C:plasma membrane"/>
    <property type="evidence" value="ECO:0007669"/>
    <property type="project" value="UniProtKB-SubCell"/>
</dbReference>
<evidence type="ECO:0000256" key="11">
    <source>
        <dbReference type="ARBA" id="ARBA00048679"/>
    </source>
</evidence>
<keyword evidence="3" id="KW-0723">Serine/threonine-protein kinase</keyword>
<reference evidence="16" key="1">
    <citation type="journal article" date="2020" name="Nat. Commun.">
        <title>Genome assembly of wild tea tree DASZ reveals pedigree and selection history of tea varieties.</title>
        <authorList>
            <person name="Zhang W."/>
            <person name="Zhang Y."/>
            <person name="Qiu H."/>
            <person name="Guo Y."/>
            <person name="Wan H."/>
            <person name="Zhang X."/>
            <person name="Scossa F."/>
            <person name="Alseekh S."/>
            <person name="Zhang Q."/>
            <person name="Wang P."/>
            <person name="Xu L."/>
            <person name="Schmidt M.H."/>
            <person name="Jia X."/>
            <person name="Li D."/>
            <person name="Zhu A."/>
            <person name="Guo F."/>
            <person name="Chen W."/>
            <person name="Ni D."/>
            <person name="Usadel B."/>
            <person name="Fernie A.R."/>
            <person name="Wen W."/>
        </authorList>
    </citation>
    <scope>NUCLEOTIDE SEQUENCE [LARGE SCALE GENOMIC DNA]</scope>
    <source>
        <strain evidence="16">cv. G240</strain>
    </source>
</reference>
<sequence>MYHLLRQPGSQTNPRKNGPHTTMKNQISDGSILQDQVISHSLNFRSPQIYCSDTTMLETKHITGDRKHMNVKRGSRPIIVTRVSRITGLPHLMLHGLGCGCVFKCSGLRRNWRTYIYRMSNSFAAIVGGVVGALAVLAIAIGIACYCISQCRNLSNRNSDTGSSEPPAIGLLRDGNFVAIKRRSGVPRQELVEEVTYLSGIWHRNLLALLDKGEDSATKLDFKQRLSIGLGAAKGLCHLHSQKPPIVHGNFKTANVLVDANFIAKVADAGVCKLLQRIDDAGPSSRASGNVFQDPEVDQMRNFSEMNDVYSFGVFLLELVTGREASHIDSFGSNERTYKRYQFLNFIIPLNFMKVETHLSSNDFVDRRLVGSFTTEVMKDFIRLTLQCMSFPGERRPKMEMVVSELDRILDKEITLTTVMGEGSTTVTPGSTIGSRLHESIESISKACLNMT</sequence>
<evidence type="ECO:0000313" key="15">
    <source>
        <dbReference type="EMBL" id="KAF5950938.1"/>
    </source>
</evidence>
<dbReference type="EC" id="2.7.11.1" evidence="2"/>
<evidence type="ECO:0000256" key="1">
    <source>
        <dbReference type="ARBA" id="ARBA00004162"/>
    </source>
</evidence>
<evidence type="ECO:0000256" key="5">
    <source>
        <dbReference type="ARBA" id="ARBA00022692"/>
    </source>
</evidence>
<dbReference type="EMBL" id="JACBKZ010000005">
    <property type="protein sequence ID" value="KAF5950938.1"/>
    <property type="molecule type" value="Genomic_DNA"/>
</dbReference>
<evidence type="ECO:0000256" key="6">
    <source>
        <dbReference type="ARBA" id="ARBA00022741"/>
    </source>
</evidence>
<evidence type="ECO:0000256" key="10">
    <source>
        <dbReference type="ARBA" id="ARBA00047899"/>
    </source>
</evidence>
<dbReference type="GO" id="GO:0004674">
    <property type="term" value="F:protein serine/threonine kinase activity"/>
    <property type="evidence" value="ECO:0007669"/>
    <property type="project" value="UniProtKB-KW"/>
</dbReference>
<evidence type="ECO:0000256" key="9">
    <source>
        <dbReference type="ARBA" id="ARBA00023136"/>
    </source>
</evidence>
<evidence type="ECO:0000313" key="16">
    <source>
        <dbReference type="Proteomes" id="UP000593564"/>
    </source>
</evidence>
<keyword evidence="6" id="KW-0547">Nucleotide-binding</keyword>
<dbReference type="PANTHER" id="PTHR47982:SF54">
    <property type="entry name" value="PROTEIN KINASE SUPERFAMILY PROTEIN"/>
    <property type="match status" value="1"/>
</dbReference>
<dbReference type="PROSITE" id="PS50011">
    <property type="entry name" value="PROTEIN_KINASE_DOM"/>
    <property type="match status" value="1"/>
</dbReference>
<keyword evidence="8 13" id="KW-1133">Transmembrane helix</keyword>
<dbReference type="PANTHER" id="PTHR47982">
    <property type="entry name" value="PROLINE-RICH RECEPTOR-LIKE PROTEIN KINASE PERK4"/>
    <property type="match status" value="1"/>
</dbReference>
<keyword evidence="7" id="KW-0067">ATP-binding</keyword>
<feature type="region of interest" description="Disordered" evidence="12">
    <location>
        <begin position="1"/>
        <end position="26"/>
    </location>
</feature>
<dbReference type="InterPro" id="IPR001245">
    <property type="entry name" value="Ser-Thr/Tyr_kinase_cat_dom"/>
</dbReference>